<gene>
    <name evidence="1" type="ORF">NQ318_008393</name>
</gene>
<dbReference type="Proteomes" id="UP001162162">
    <property type="component" value="Unassembled WGS sequence"/>
</dbReference>
<organism evidence="1 2">
    <name type="scientific">Aromia moschata</name>
    <dbReference type="NCBI Taxonomy" id="1265417"/>
    <lineage>
        <taxon>Eukaryota</taxon>
        <taxon>Metazoa</taxon>
        <taxon>Ecdysozoa</taxon>
        <taxon>Arthropoda</taxon>
        <taxon>Hexapoda</taxon>
        <taxon>Insecta</taxon>
        <taxon>Pterygota</taxon>
        <taxon>Neoptera</taxon>
        <taxon>Endopterygota</taxon>
        <taxon>Coleoptera</taxon>
        <taxon>Polyphaga</taxon>
        <taxon>Cucujiformia</taxon>
        <taxon>Chrysomeloidea</taxon>
        <taxon>Cerambycidae</taxon>
        <taxon>Cerambycinae</taxon>
        <taxon>Callichromatini</taxon>
        <taxon>Aromia</taxon>
    </lineage>
</organism>
<sequence length="316" mass="35121">MFGTTFLPTIGTPRRPADTQDAFISRFAIEPSNKSTAFLLSTPSIADLRATIDGTVGTHSSKLLLLGDLQFQYIRNIRTDTGLSSWLAVEPTTRDFGALKLLISMKTDFNPLIAPKPTPVPYYTSQRTLLSFFGAVPNIGRTAALLYPTPILLHPFPYPVVLQKTIQVYRTLPPDAFFLSPKTSNLMRANASQSDRIWRVNKGQEADTLICIPEGFWCAESESGRIALSRQDIVYFRLKDGDDMLTGGSSVEEVIFIANEVSRILKSGVFTLRKWVSNSPEIMQGISSKDDMTSIDFGVNDSTKTLGLIWNDRKKK</sequence>
<name>A0AAV8YGS6_9CUCU</name>
<dbReference type="AlphaFoldDB" id="A0AAV8YGS6"/>
<evidence type="ECO:0000313" key="1">
    <source>
        <dbReference type="EMBL" id="KAJ8950952.1"/>
    </source>
</evidence>
<reference evidence="1" key="1">
    <citation type="journal article" date="2023" name="Insect Mol. Biol.">
        <title>Genome sequencing provides insights into the evolution of gene families encoding plant cell wall-degrading enzymes in longhorned beetles.</title>
        <authorList>
            <person name="Shin N.R."/>
            <person name="Okamura Y."/>
            <person name="Kirsch R."/>
            <person name="Pauchet Y."/>
        </authorList>
    </citation>
    <scope>NUCLEOTIDE SEQUENCE</scope>
    <source>
        <strain evidence="1">AMC_N1</strain>
    </source>
</reference>
<dbReference type="EMBL" id="JAPWTK010000092">
    <property type="protein sequence ID" value="KAJ8950952.1"/>
    <property type="molecule type" value="Genomic_DNA"/>
</dbReference>
<accession>A0AAV8YGS6</accession>
<comment type="caution">
    <text evidence="1">The sequence shown here is derived from an EMBL/GenBank/DDBJ whole genome shotgun (WGS) entry which is preliminary data.</text>
</comment>
<keyword evidence="2" id="KW-1185">Reference proteome</keyword>
<evidence type="ECO:0000313" key="2">
    <source>
        <dbReference type="Proteomes" id="UP001162162"/>
    </source>
</evidence>
<proteinExistence type="predicted"/>
<protein>
    <submittedName>
        <fullName evidence="1">Uncharacterized protein</fullName>
    </submittedName>
</protein>